<feature type="compositionally biased region" description="Basic residues" evidence="1">
    <location>
        <begin position="123"/>
        <end position="134"/>
    </location>
</feature>
<feature type="compositionally biased region" description="Polar residues" evidence="1">
    <location>
        <begin position="37"/>
        <end position="47"/>
    </location>
</feature>
<protein>
    <submittedName>
        <fullName evidence="2">Uncharacterized protein</fullName>
    </submittedName>
</protein>
<dbReference type="Proteomes" id="UP001347796">
    <property type="component" value="Unassembled WGS sequence"/>
</dbReference>
<dbReference type="AlphaFoldDB" id="A0AAN8K2B2"/>
<feature type="region of interest" description="Disordered" evidence="1">
    <location>
        <begin position="1"/>
        <end position="20"/>
    </location>
</feature>
<evidence type="ECO:0000256" key="1">
    <source>
        <dbReference type="SAM" id="MobiDB-lite"/>
    </source>
</evidence>
<dbReference type="EMBL" id="JAZGQO010000004">
    <property type="protein sequence ID" value="KAK6187831.1"/>
    <property type="molecule type" value="Genomic_DNA"/>
</dbReference>
<feature type="compositionally biased region" description="Polar residues" evidence="1">
    <location>
        <begin position="162"/>
        <end position="180"/>
    </location>
</feature>
<gene>
    <name evidence="2" type="ORF">SNE40_005768</name>
</gene>
<feature type="region of interest" description="Disordered" evidence="1">
    <location>
        <begin position="37"/>
        <end position="64"/>
    </location>
</feature>
<feature type="region of interest" description="Disordered" evidence="1">
    <location>
        <begin position="162"/>
        <end position="185"/>
    </location>
</feature>
<evidence type="ECO:0000313" key="3">
    <source>
        <dbReference type="Proteomes" id="UP001347796"/>
    </source>
</evidence>
<reference evidence="2 3" key="1">
    <citation type="submission" date="2024-01" db="EMBL/GenBank/DDBJ databases">
        <title>The genome of the rayed Mediterranean limpet Patella caerulea (Linnaeus, 1758).</title>
        <authorList>
            <person name="Anh-Thu Weber A."/>
            <person name="Halstead-Nussloch G."/>
        </authorList>
    </citation>
    <scope>NUCLEOTIDE SEQUENCE [LARGE SCALE GENOMIC DNA]</scope>
    <source>
        <strain evidence="2">AATW-2023a</strain>
        <tissue evidence="2">Whole specimen</tissue>
    </source>
</reference>
<evidence type="ECO:0000313" key="2">
    <source>
        <dbReference type="EMBL" id="KAK6187831.1"/>
    </source>
</evidence>
<name>A0AAN8K2B2_PATCE</name>
<comment type="caution">
    <text evidence="2">The sequence shown here is derived from an EMBL/GenBank/DDBJ whole genome shotgun (WGS) entry which is preliminary data.</text>
</comment>
<keyword evidence="3" id="KW-1185">Reference proteome</keyword>
<feature type="region of interest" description="Disordered" evidence="1">
    <location>
        <begin position="122"/>
        <end position="143"/>
    </location>
</feature>
<sequence>MGTRVNQHQGMLYRSVPPRPHSYTFPDDVNCLLQSSRSKTAPSQITPSDEHSQKFNSRQTARPKVIDFDGGNVKNTEVQHLNKNGFYPPVKLKLIRMSDDRNIQPQEPGIQLSRLKLAPMSKKSLKGGRNKHRSASNSSSIKTEIERNSLYNLHPLPTLNTPEYDSARIKSNNSMSTPNQYEKEKSRLFDSIDSKDYSNIMSNNDEFEEDLSNFPPPAPPQILPSRELPWVYRFKVKRGMNAVSKIMASKPPRPFFDSW</sequence>
<proteinExistence type="predicted"/>
<organism evidence="2 3">
    <name type="scientific">Patella caerulea</name>
    <name type="common">Rayed Mediterranean limpet</name>
    <dbReference type="NCBI Taxonomy" id="87958"/>
    <lineage>
        <taxon>Eukaryota</taxon>
        <taxon>Metazoa</taxon>
        <taxon>Spiralia</taxon>
        <taxon>Lophotrochozoa</taxon>
        <taxon>Mollusca</taxon>
        <taxon>Gastropoda</taxon>
        <taxon>Patellogastropoda</taxon>
        <taxon>Patelloidea</taxon>
        <taxon>Patellidae</taxon>
        <taxon>Patella</taxon>
    </lineage>
</organism>
<accession>A0AAN8K2B2</accession>